<protein>
    <submittedName>
        <fullName evidence="2">Conjugal transfer protein</fullName>
    </submittedName>
</protein>
<dbReference type="Pfam" id="PF06834">
    <property type="entry name" value="TraU"/>
    <property type="match status" value="1"/>
</dbReference>
<dbReference type="InterPro" id="IPR009649">
    <property type="entry name" value="TraU"/>
</dbReference>
<dbReference type="InterPro" id="IPR026331">
    <property type="entry name" value="PFL_4710"/>
</dbReference>
<evidence type="ECO:0000256" key="1">
    <source>
        <dbReference type="SAM" id="SignalP"/>
    </source>
</evidence>
<organism evidence="2 3">
    <name type="scientific">Gallibacterium salpingitidis</name>
    <dbReference type="NCBI Taxonomy" id="505341"/>
    <lineage>
        <taxon>Bacteria</taxon>
        <taxon>Pseudomonadati</taxon>
        <taxon>Pseudomonadota</taxon>
        <taxon>Gammaproteobacteria</taxon>
        <taxon>Pasteurellales</taxon>
        <taxon>Pasteurellaceae</taxon>
        <taxon>Gallibacterium</taxon>
    </lineage>
</organism>
<comment type="caution">
    <text evidence="2">The sequence shown here is derived from an EMBL/GenBank/DDBJ whole genome shotgun (WGS) entry which is preliminary data.</text>
</comment>
<dbReference type="AlphaFoldDB" id="A0AB36E4C0"/>
<reference evidence="2 3" key="1">
    <citation type="submission" date="2014-11" db="EMBL/GenBank/DDBJ databases">
        <title>Pan-genome of Gallibacterium spp.</title>
        <authorList>
            <person name="Kudirkiene E."/>
            <person name="Bojesen A.M."/>
        </authorList>
    </citation>
    <scope>NUCLEOTIDE SEQUENCE [LARGE SCALE GENOMIC DNA]</scope>
    <source>
        <strain evidence="2 3">18469/18</strain>
    </source>
</reference>
<accession>A0AB36E4C0</accession>
<dbReference type="EMBL" id="JTJU01000010">
    <property type="protein sequence ID" value="OBX11548.1"/>
    <property type="molecule type" value="Genomic_DNA"/>
</dbReference>
<feature type="signal peptide" evidence="1">
    <location>
        <begin position="1"/>
        <end position="21"/>
    </location>
</feature>
<feature type="chain" id="PRO_5044258875" evidence="1">
    <location>
        <begin position="22"/>
        <end position="309"/>
    </location>
</feature>
<name>A0AB36E4C0_9PAST</name>
<dbReference type="Proteomes" id="UP000092527">
    <property type="component" value="Unassembled WGS sequence"/>
</dbReference>
<gene>
    <name evidence="2" type="ORF">QV09_02225</name>
</gene>
<evidence type="ECO:0000313" key="2">
    <source>
        <dbReference type="EMBL" id="OBX11548.1"/>
    </source>
</evidence>
<dbReference type="NCBIfam" id="TIGR03756">
    <property type="entry name" value="conj_TIGR03756"/>
    <property type="match status" value="1"/>
</dbReference>
<dbReference type="RefSeq" id="WP_066110998.1">
    <property type="nucleotide sequence ID" value="NZ_JTJT01000001.1"/>
</dbReference>
<evidence type="ECO:0000313" key="3">
    <source>
        <dbReference type="Proteomes" id="UP000092527"/>
    </source>
</evidence>
<proteinExistence type="predicted"/>
<sequence>MKMSKLFTTFLLSSSVGSAFALNTAQIMASSASPSCMEYRVVGICYWLYCGWGGCRVRTSVKVRHYLPEQVVSSYNHDGQNPWTEVKSLGQGINAGPENERPQTKQYSQLTFKNVDVIGHPGGAITQLLSRSGYYCNTQTSPFKPHFLSGLDIVGWRTGMPESLYPEAITPGLREIGNLGDMWGNIYPRAGAVTQIHPYKAASVTAQRAADIISRTGQLHVYIPAAQKARPSRGYWPPPPIEEGKIKTHKWQMLYPKMENSCAIFPDRSPSDTYSDKISTQQDYAWALWRPYSCCKRRGQTFLFSTDWN</sequence>
<keyword evidence="1" id="KW-0732">Signal</keyword>